<keyword evidence="4" id="KW-0393">Immunoglobulin domain</keyword>
<keyword evidence="8" id="KW-1185">Reference proteome</keyword>
<comment type="subcellular location">
    <subcellularLocation>
        <location evidence="1">Cytoplasm</location>
    </subcellularLocation>
</comment>
<dbReference type="Gene3D" id="2.60.40.10">
    <property type="entry name" value="Immunoglobulins"/>
    <property type="match status" value="3"/>
</dbReference>
<dbReference type="GO" id="GO:0031672">
    <property type="term" value="C:A band"/>
    <property type="evidence" value="ECO:0007669"/>
    <property type="project" value="UniProtKB-ARBA"/>
</dbReference>
<dbReference type="InterPro" id="IPR007110">
    <property type="entry name" value="Ig-like_dom"/>
</dbReference>
<dbReference type="InterPro" id="IPR003598">
    <property type="entry name" value="Ig_sub2"/>
</dbReference>
<gene>
    <name evidence="7" type="ORF">X798_05948</name>
</gene>
<evidence type="ECO:0000259" key="6">
    <source>
        <dbReference type="PROSITE" id="PS50835"/>
    </source>
</evidence>
<feature type="region of interest" description="Disordered" evidence="5">
    <location>
        <begin position="268"/>
        <end position="301"/>
    </location>
</feature>
<dbReference type="InterPro" id="IPR013783">
    <property type="entry name" value="Ig-like_fold"/>
</dbReference>
<evidence type="ECO:0000256" key="2">
    <source>
        <dbReference type="ARBA" id="ARBA00006692"/>
    </source>
</evidence>
<reference evidence="7 8" key="1">
    <citation type="submission" date="2015-12" db="EMBL/GenBank/DDBJ databases">
        <title>Draft genome of the nematode, Onchocerca flexuosa.</title>
        <authorList>
            <person name="Mitreva M."/>
        </authorList>
    </citation>
    <scope>NUCLEOTIDE SEQUENCE [LARGE SCALE GENOMIC DNA]</scope>
    <source>
        <strain evidence="7">Red Deer</strain>
    </source>
</reference>
<evidence type="ECO:0000256" key="4">
    <source>
        <dbReference type="ARBA" id="ARBA00023319"/>
    </source>
</evidence>
<dbReference type="InterPro" id="IPR036179">
    <property type="entry name" value="Ig-like_dom_sf"/>
</dbReference>
<name>A0A238BQC9_9BILA</name>
<feature type="compositionally biased region" description="Polar residues" evidence="5">
    <location>
        <begin position="270"/>
        <end position="282"/>
    </location>
</feature>
<protein>
    <submittedName>
        <fullName evidence="7">Immunoglobulin I-set domain protein</fullName>
    </submittedName>
</protein>
<dbReference type="InterPro" id="IPR013098">
    <property type="entry name" value="Ig_I-set"/>
</dbReference>
<dbReference type="PANTHER" id="PTHR47633">
    <property type="entry name" value="IMMUNOGLOBULIN"/>
    <property type="match status" value="1"/>
</dbReference>
<dbReference type="OrthoDB" id="5969272at2759"/>
<dbReference type="FunFam" id="2.60.40.10:FF:000425">
    <property type="entry name" value="Myosin light chain kinase"/>
    <property type="match status" value="1"/>
</dbReference>
<evidence type="ECO:0000256" key="5">
    <source>
        <dbReference type="SAM" id="MobiDB-lite"/>
    </source>
</evidence>
<dbReference type="Proteomes" id="UP000242913">
    <property type="component" value="Unassembled WGS sequence"/>
</dbReference>
<dbReference type="InterPro" id="IPR003599">
    <property type="entry name" value="Ig_sub"/>
</dbReference>
<dbReference type="FunFam" id="2.60.40.10:FF:000080">
    <property type="entry name" value="Myosin light chain kinase, smooth muscle"/>
    <property type="match status" value="1"/>
</dbReference>
<dbReference type="AlphaFoldDB" id="A0A238BQC9"/>
<feature type="domain" description="Ig-like" evidence="6">
    <location>
        <begin position="329"/>
        <end position="413"/>
    </location>
</feature>
<dbReference type="SMART" id="SM00409">
    <property type="entry name" value="IG"/>
    <property type="match status" value="3"/>
</dbReference>
<dbReference type="SUPFAM" id="SSF48726">
    <property type="entry name" value="Immunoglobulin"/>
    <property type="match status" value="3"/>
</dbReference>
<evidence type="ECO:0000313" key="7">
    <source>
        <dbReference type="EMBL" id="OZC07056.1"/>
    </source>
</evidence>
<keyword evidence="3" id="KW-0963">Cytoplasm</keyword>
<proteinExistence type="inferred from homology"/>
<organism evidence="7 8">
    <name type="scientific">Onchocerca flexuosa</name>
    <dbReference type="NCBI Taxonomy" id="387005"/>
    <lineage>
        <taxon>Eukaryota</taxon>
        <taxon>Metazoa</taxon>
        <taxon>Ecdysozoa</taxon>
        <taxon>Nematoda</taxon>
        <taxon>Chromadorea</taxon>
        <taxon>Rhabditida</taxon>
        <taxon>Spirurina</taxon>
        <taxon>Spiruromorpha</taxon>
        <taxon>Filarioidea</taxon>
        <taxon>Onchocercidae</taxon>
        <taxon>Onchocerca</taxon>
    </lineage>
</organism>
<dbReference type="Pfam" id="PF07679">
    <property type="entry name" value="I-set"/>
    <property type="match status" value="3"/>
</dbReference>
<feature type="domain" description="Ig-like" evidence="6">
    <location>
        <begin position="17"/>
        <end position="105"/>
    </location>
</feature>
<dbReference type="EMBL" id="KZ270045">
    <property type="protein sequence ID" value="OZC07056.1"/>
    <property type="molecule type" value="Genomic_DNA"/>
</dbReference>
<accession>A0A238BQC9</accession>
<evidence type="ECO:0000313" key="8">
    <source>
        <dbReference type="Proteomes" id="UP000242913"/>
    </source>
</evidence>
<dbReference type="FunFam" id="2.60.40.10:FF:001223">
    <property type="entry name" value="Sidekick cell adhesion molecule 1"/>
    <property type="match status" value="1"/>
</dbReference>
<comment type="similarity">
    <text evidence="2">Belongs to the protein kinase superfamily. CAMK Ser/Thr protein kinase family.</text>
</comment>
<evidence type="ECO:0000256" key="1">
    <source>
        <dbReference type="ARBA" id="ARBA00004496"/>
    </source>
</evidence>
<sequence length="413" mass="45523">MPFKRPLGERIENQTLPNFIRPLQDKRVVVGQNVLLECQVAGHPDPVVKWLKDDHDVTQCPDYEISSVGVKHHLAIKNVQAADNGRFTVQAMNAAGIKQSTCMLIVAPAPTPIPGAKSVANSPAPPETPIGPSAPIFLKDLKNSPLKPGSQIILEARVVGHPEPQVEWLKNGSSLNNYRVRTEYDTRTGICALIIPQMFADDIGEYTCRATNPHGIAESSAQLMRRDEFEKWFYEQQSLITSERKQAMLAQSQKLRPGKNLTVAAAESNRPISRTQQRQTALQRPGNVAQRQEKQNSNFDCDSIPWGLSESETEAELASIDSRGFGGPPQIQTPLKGLRLTEGTDAILQCNITGNPKPKITWYRNGQVMDVINSKGITAFFKGSLALMKISSVIPKDSGEYMLIAENYYGKVG</sequence>
<evidence type="ECO:0000256" key="3">
    <source>
        <dbReference type="ARBA" id="ARBA00022490"/>
    </source>
</evidence>
<feature type="domain" description="Ig-like" evidence="6">
    <location>
        <begin position="132"/>
        <end position="224"/>
    </location>
</feature>
<dbReference type="GO" id="GO:0019899">
    <property type="term" value="F:enzyme binding"/>
    <property type="evidence" value="ECO:0007669"/>
    <property type="project" value="UniProtKB-ARBA"/>
</dbReference>
<dbReference type="SMART" id="SM00408">
    <property type="entry name" value="IGc2"/>
    <property type="match status" value="3"/>
</dbReference>
<dbReference type="PROSITE" id="PS50835">
    <property type="entry name" value="IG_LIKE"/>
    <property type="match status" value="3"/>
</dbReference>